<feature type="region of interest" description="Disordered" evidence="1">
    <location>
        <begin position="166"/>
        <end position="192"/>
    </location>
</feature>
<sequence length="210" mass="23364">MSGPSTTAQNKGSKVASADQFTAWQIHYADFARLCNEAANTCEEASRLVQEYSDLCQEQQQYGLSTVDDKRQHEITSSKKTVVEALANNVQMQTHHSQELQRFQKTHEEYAEELGAMQTTLSEAVYLDTDPDVETYLDFLFGSDGKKAKTGPTKVAHLNGRNAYVRRGGPVGTKADSRTDASDSGKKPLKTGHIKVEKINGQHAYVRRHK</sequence>
<feature type="compositionally biased region" description="Basic and acidic residues" evidence="1">
    <location>
        <begin position="175"/>
        <end position="186"/>
    </location>
</feature>
<protein>
    <submittedName>
        <fullName evidence="2">Uncharacterized protein</fullName>
    </submittedName>
</protein>
<evidence type="ECO:0000256" key="1">
    <source>
        <dbReference type="SAM" id="MobiDB-lite"/>
    </source>
</evidence>
<gene>
    <name evidence="2" type="ORF">SLS55_002819</name>
</gene>
<reference evidence="2 3" key="1">
    <citation type="submission" date="2024-02" db="EMBL/GenBank/DDBJ databases">
        <title>De novo assembly and annotation of 12 fungi associated with fruit tree decline syndrome in Ontario, Canada.</title>
        <authorList>
            <person name="Sulman M."/>
            <person name="Ellouze W."/>
            <person name="Ilyukhin E."/>
        </authorList>
    </citation>
    <scope>NUCLEOTIDE SEQUENCE [LARGE SCALE GENOMIC DNA]</scope>
    <source>
        <strain evidence="2 3">FDS-637</strain>
    </source>
</reference>
<dbReference type="RefSeq" id="XP_066634418.1">
    <property type="nucleotide sequence ID" value="XM_066774299.1"/>
</dbReference>
<evidence type="ECO:0000313" key="3">
    <source>
        <dbReference type="Proteomes" id="UP001430584"/>
    </source>
</evidence>
<dbReference type="GeneID" id="92006904"/>
<name>A0ABR3CL76_9PEZI</name>
<keyword evidence="3" id="KW-1185">Reference proteome</keyword>
<accession>A0ABR3CL76</accession>
<dbReference type="EMBL" id="JAJVCZ030000003">
    <property type="protein sequence ID" value="KAL0261389.1"/>
    <property type="molecule type" value="Genomic_DNA"/>
</dbReference>
<proteinExistence type="predicted"/>
<evidence type="ECO:0000313" key="2">
    <source>
        <dbReference type="EMBL" id="KAL0261389.1"/>
    </source>
</evidence>
<comment type="caution">
    <text evidence="2">The sequence shown here is derived from an EMBL/GenBank/DDBJ whole genome shotgun (WGS) entry which is preliminary data.</text>
</comment>
<dbReference type="Proteomes" id="UP001430584">
    <property type="component" value="Unassembled WGS sequence"/>
</dbReference>
<organism evidence="2 3">
    <name type="scientific">Diplodia seriata</name>
    <dbReference type="NCBI Taxonomy" id="420778"/>
    <lineage>
        <taxon>Eukaryota</taxon>
        <taxon>Fungi</taxon>
        <taxon>Dikarya</taxon>
        <taxon>Ascomycota</taxon>
        <taxon>Pezizomycotina</taxon>
        <taxon>Dothideomycetes</taxon>
        <taxon>Dothideomycetes incertae sedis</taxon>
        <taxon>Botryosphaeriales</taxon>
        <taxon>Botryosphaeriaceae</taxon>
        <taxon>Diplodia</taxon>
    </lineage>
</organism>